<evidence type="ECO:0008006" key="6">
    <source>
        <dbReference type="Google" id="ProtNLM"/>
    </source>
</evidence>
<protein>
    <recommendedName>
        <fullName evidence="6">NAD(P)-binding protein</fullName>
    </recommendedName>
</protein>
<dbReference type="EMBL" id="JADNYJ010000041">
    <property type="protein sequence ID" value="KAF8901509.1"/>
    <property type="molecule type" value="Genomic_DNA"/>
</dbReference>
<dbReference type="CDD" id="cd05374">
    <property type="entry name" value="17beta-HSD-like_SDR_c"/>
    <property type="match status" value="1"/>
</dbReference>
<comment type="caution">
    <text evidence="4">The sequence shown here is derived from an EMBL/GenBank/DDBJ whole genome shotgun (WGS) entry which is preliminary data.</text>
</comment>
<organism evidence="4 5">
    <name type="scientific">Gymnopilus junonius</name>
    <name type="common">Spectacular rustgill mushroom</name>
    <name type="synonym">Gymnopilus spectabilis subsp. junonius</name>
    <dbReference type="NCBI Taxonomy" id="109634"/>
    <lineage>
        <taxon>Eukaryota</taxon>
        <taxon>Fungi</taxon>
        <taxon>Dikarya</taxon>
        <taxon>Basidiomycota</taxon>
        <taxon>Agaricomycotina</taxon>
        <taxon>Agaricomycetes</taxon>
        <taxon>Agaricomycetidae</taxon>
        <taxon>Agaricales</taxon>
        <taxon>Agaricineae</taxon>
        <taxon>Hymenogastraceae</taxon>
        <taxon>Gymnopilus</taxon>
    </lineage>
</organism>
<gene>
    <name evidence="4" type="ORF">CPB84DRAFT_1708390</name>
</gene>
<dbReference type="InterPro" id="IPR051911">
    <property type="entry name" value="SDR_oxidoreductase"/>
</dbReference>
<evidence type="ECO:0000256" key="2">
    <source>
        <dbReference type="ARBA" id="ARBA00023002"/>
    </source>
</evidence>
<evidence type="ECO:0000256" key="1">
    <source>
        <dbReference type="ARBA" id="ARBA00006484"/>
    </source>
</evidence>
<reference evidence="4" key="1">
    <citation type="submission" date="2020-11" db="EMBL/GenBank/DDBJ databases">
        <authorList>
            <consortium name="DOE Joint Genome Institute"/>
            <person name="Ahrendt S."/>
            <person name="Riley R."/>
            <person name="Andreopoulos W."/>
            <person name="LaButti K."/>
            <person name="Pangilinan J."/>
            <person name="Ruiz-duenas F.J."/>
            <person name="Barrasa J.M."/>
            <person name="Sanchez-Garcia M."/>
            <person name="Camarero S."/>
            <person name="Miyauchi S."/>
            <person name="Serrano A."/>
            <person name="Linde D."/>
            <person name="Babiker R."/>
            <person name="Drula E."/>
            <person name="Ayuso-Fernandez I."/>
            <person name="Pacheco R."/>
            <person name="Padilla G."/>
            <person name="Ferreira P."/>
            <person name="Barriuso J."/>
            <person name="Kellner H."/>
            <person name="Castanera R."/>
            <person name="Alfaro M."/>
            <person name="Ramirez L."/>
            <person name="Pisabarro A.G."/>
            <person name="Kuo A."/>
            <person name="Tritt A."/>
            <person name="Lipzen A."/>
            <person name="He G."/>
            <person name="Yan M."/>
            <person name="Ng V."/>
            <person name="Cullen D."/>
            <person name="Martin F."/>
            <person name="Rosso M.-N."/>
            <person name="Henrissat B."/>
            <person name="Hibbett D."/>
            <person name="Martinez A.T."/>
            <person name="Grigoriev I.V."/>
        </authorList>
    </citation>
    <scope>NUCLEOTIDE SEQUENCE</scope>
    <source>
        <strain evidence="4">AH 44721</strain>
    </source>
</reference>
<sequence length="299" mass="33018">MAPQQRKELIWLITGTSSGLGHSLALQALARQDKVIATSRSVSESSNINPNPKLEELKARGAHILEMDVTSPLAYLREKAKEAADVFGRVDVLVNNAGYILFGTLEENTPEETYDQFNTNFFGALNVTRAFLPYMRERKTGTVIWVGSMFGLVGCPYAGIYTATKWALRGTSFSLHDEISPIGLRSLVVDFGFFRTSVLDPNKRDMKGSKIEDYHPIVKQMEDVVHQMAGTQPGDPIKGAQAILDVVRGEGQAKGKPFPMELVLGTDCFGTATKEAERHANELEVWKDISCGTDFDQED</sequence>
<keyword evidence="2" id="KW-0560">Oxidoreductase</keyword>
<dbReference type="PRINTS" id="PR00081">
    <property type="entry name" value="GDHRDH"/>
</dbReference>
<dbReference type="PRINTS" id="PR00080">
    <property type="entry name" value="SDRFAMILY"/>
</dbReference>
<evidence type="ECO:0000313" key="5">
    <source>
        <dbReference type="Proteomes" id="UP000724874"/>
    </source>
</evidence>
<dbReference type="InterPro" id="IPR002347">
    <property type="entry name" value="SDR_fam"/>
</dbReference>
<dbReference type="GO" id="GO:0016491">
    <property type="term" value="F:oxidoreductase activity"/>
    <property type="evidence" value="ECO:0007669"/>
    <property type="project" value="UniProtKB-KW"/>
</dbReference>
<comment type="similarity">
    <text evidence="1 3">Belongs to the short-chain dehydrogenases/reductases (SDR) family.</text>
</comment>
<evidence type="ECO:0000256" key="3">
    <source>
        <dbReference type="RuleBase" id="RU000363"/>
    </source>
</evidence>
<dbReference type="InterPro" id="IPR036291">
    <property type="entry name" value="NAD(P)-bd_dom_sf"/>
</dbReference>
<name>A0A9P5TPB4_GYMJU</name>
<dbReference type="PANTHER" id="PTHR43976:SF16">
    <property type="entry name" value="SHORT-CHAIN DEHYDROGENASE_REDUCTASE FAMILY PROTEIN"/>
    <property type="match status" value="1"/>
</dbReference>
<dbReference type="Pfam" id="PF00106">
    <property type="entry name" value="adh_short"/>
    <property type="match status" value="1"/>
</dbReference>
<accession>A0A9P5TPB4</accession>
<dbReference type="PANTHER" id="PTHR43976">
    <property type="entry name" value="SHORT CHAIN DEHYDROGENASE"/>
    <property type="match status" value="1"/>
</dbReference>
<evidence type="ECO:0000313" key="4">
    <source>
        <dbReference type="EMBL" id="KAF8901509.1"/>
    </source>
</evidence>
<dbReference type="Gene3D" id="3.40.50.720">
    <property type="entry name" value="NAD(P)-binding Rossmann-like Domain"/>
    <property type="match status" value="1"/>
</dbReference>
<proteinExistence type="inferred from homology"/>
<dbReference type="SUPFAM" id="SSF51735">
    <property type="entry name" value="NAD(P)-binding Rossmann-fold domains"/>
    <property type="match status" value="1"/>
</dbReference>
<dbReference type="AlphaFoldDB" id="A0A9P5TPB4"/>
<keyword evidence="5" id="KW-1185">Reference proteome</keyword>
<dbReference type="OrthoDB" id="1274115at2759"/>
<dbReference type="Proteomes" id="UP000724874">
    <property type="component" value="Unassembled WGS sequence"/>
</dbReference>